<comment type="caution">
    <text evidence="3">The sequence shown here is derived from an EMBL/GenBank/DDBJ whole genome shotgun (WGS) entry which is preliminary data.</text>
</comment>
<dbReference type="InterPro" id="IPR021047">
    <property type="entry name" value="Mannosyltransferase_CMT1"/>
</dbReference>
<feature type="region of interest" description="Disordered" evidence="1">
    <location>
        <begin position="410"/>
        <end position="431"/>
    </location>
</feature>
<sequence length="545" mass="61511">MSRSSSPRYDPLPRNSIDANEYAYEFKDKSASSRRVASKLLRAFRRICKPTYIFLSLILFLCWQIIFNASYTNPPTFSIPTDEKVFIAANIVDEKLIDGFWGDNLVALVEAIGKERVFVSVYGAPKDALERLNERLHGVEKKIVAEVDDSIDLSTLHRITLPSGQTGVKRIEYLADVRNKALDPITSGNVTETFERVLFLNDVFFEVEGAMRLLWGTNVNEEGKAEYKAVCGADFITSWKYYDTYATRDTEGYSIGVPIFPWFGGKGNSTSRNDVLAGKDAVRVKSCWGGIVAFDARFFQKEIANTTSSSPQKEPEDSDHASERSTSIAELPLKFRSEPESFLGFFRMLSHPCGYPRYTRFPGSYHEYQRGLGREEKEGDVMQDRLWIPNSFTPEQEKAMIDLQKDFGGKYGSAPKSADHQKQERRDLGDEESTWQGFDSLQLSSASSYFSAIVGGLKSRALVSRPSRIMHAKRQMTPSEGAIAKPKGYWEKEGRYVDYERVARKGGYCGVRQLTMLREGVIGVGEKGWENLRGEVPPREDVGRV</sequence>
<dbReference type="OrthoDB" id="262547at2759"/>
<organism evidence="3 4">
    <name type="scientific">Monilinia fructigena</name>
    <dbReference type="NCBI Taxonomy" id="38457"/>
    <lineage>
        <taxon>Eukaryota</taxon>
        <taxon>Fungi</taxon>
        <taxon>Dikarya</taxon>
        <taxon>Ascomycota</taxon>
        <taxon>Pezizomycotina</taxon>
        <taxon>Leotiomycetes</taxon>
        <taxon>Helotiales</taxon>
        <taxon>Sclerotiniaceae</taxon>
        <taxon>Monilinia</taxon>
    </lineage>
</organism>
<dbReference type="Proteomes" id="UP000249056">
    <property type="component" value="Unassembled WGS sequence"/>
</dbReference>
<evidence type="ECO:0000313" key="4">
    <source>
        <dbReference type="Proteomes" id="UP000249056"/>
    </source>
</evidence>
<evidence type="ECO:0000256" key="2">
    <source>
        <dbReference type="SAM" id="Phobius"/>
    </source>
</evidence>
<gene>
    <name evidence="3" type="ORF">DID88_003703</name>
</gene>
<dbReference type="PANTHER" id="PTHR34144:SF8">
    <property type="entry name" value="GLYCOSYLTRANSFERASE FAMILY 69 PROTEIN"/>
    <property type="match status" value="1"/>
</dbReference>
<evidence type="ECO:0008006" key="5">
    <source>
        <dbReference type="Google" id="ProtNLM"/>
    </source>
</evidence>
<dbReference type="Pfam" id="PF11735">
    <property type="entry name" value="CAP59_mtransfer"/>
    <property type="match status" value="1"/>
</dbReference>
<dbReference type="AlphaFoldDB" id="A0A395ITM0"/>
<evidence type="ECO:0000313" key="3">
    <source>
        <dbReference type="EMBL" id="RAL63660.1"/>
    </source>
</evidence>
<accession>A0A395ITM0</accession>
<proteinExistence type="predicted"/>
<name>A0A395ITM0_9HELO</name>
<dbReference type="PANTHER" id="PTHR34144">
    <property type="entry name" value="CHROMOSOME 8, WHOLE GENOME SHOTGUN SEQUENCE"/>
    <property type="match status" value="1"/>
</dbReference>
<evidence type="ECO:0000256" key="1">
    <source>
        <dbReference type="SAM" id="MobiDB-lite"/>
    </source>
</evidence>
<keyword evidence="2" id="KW-0472">Membrane</keyword>
<dbReference type="EMBL" id="QKRW01000018">
    <property type="protein sequence ID" value="RAL63660.1"/>
    <property type="molecule type" value="Genomic_DNA"/>
</dbReference>
<protein>
    <recommendedName>
        <fullName evidence="5">Glycosyltransferase family 69 protein</fullName>
    </recommendedName>
</protein>
<keyword evidence="2" id="KW-0812">Transmembrane</keyword>
<reference evidence="3 4" key="1">
    <citation type="submission" date="2018-06" db="EMBL/GenBank/DDBJ databases">
        <title>Genome Sequence of the Brown Rot Fungal Pathogen Monilinia fructigena.</title>
        <authorList>
            <person name="Landi L."/>
            <person name="De Miccolis Angelini R.M."/>
            <person name="Pollastro S."/>
            <person name="Abate D."/>
            <person name="Faretra F."/>
            <person name="Romanazzi G."/>
        </authorList>
    </citation>
    <scope>NUCLEOTIDE SEQUENCE [LARGE SCALE GENOMIC DNA]</scope>
    <source>
        <strain evidence="3 4">Mfrg269</strain>
    </source>
</reference>
<keyword evidence="2" id="KW-1133">Transmembrane helix</keyword>
<feature type="transmembrane region" description="Helical" evidence="2">
    <location>
        <begin position="52"/>
        <end position="71"/>
    </location>
</feature>
<keyword evidence="4" id="KW-1185">Reference proteome</keyword>
<feature type="compositionally biased region" description="Basic and acidic residues" evidence="1">
    <location>
        <begin position="313"/>
        <end position="323"/>
    </location>
</feature>
<feature type="region of interest" description="Disordered" evidence="1">
    <location>
        <begin position="305"/>
        <end position="330"/>
    </location>
</feature>
<feature type="compositionally biased region" description="Basic and acidic residues" evidence="1">
    <location>
        <begin position="417"/>
        <end position="428"/>
    </location>
</feature>